<organism evidence="1 2">
    <name type="scientific">Pyrobaculum neutrophilum (strain DSM 2338 / JCM 9278 / NBRC 100436 / V24Sta)</name>
    <name type="common">Thermoproteus neutrophilus</name>
    <dbReference type="NCBI Taxonomy" id="444157"/>
    <lineage>
        <taxon>Archaea</taxon>
        <taxon>Thermoproteota</taxon>
        <taxon>Thermoprotei</taxon>
        <taxon>Thermoproteales</taxon>
        <taxon>Thermoproteaceae</taxon>
        <taxon>Pyrobaculum</taxon>
    </lineage>
</organism>
<protein>
    <submittedName>
        <fullName evidence="1">Uncharacterized protein</fullName>
    </submittedName>
</protein>
<dbReference type="AlphaFoldDB" id="B1YDV4"/>
<keyword evidence="2" id="KW-1185">Reference proteome</keyword>
<dbReference type="STRING" id="444157.Tneu_1036"/>
<dbReference type="Proteomes" id="UP000001694">
    <property type="component" value="Chromosome"/>
</dbReference>
<dbReference type="HOGENOM" id="CLU_1912413_0_0_2"/>
<dbReference type="RefSeq" id="WP_012350387.1">
    <property type="nucleotide sequence ID" value="NC_010525.1"/>
</dbReference>
<dbReference type="OrthoDB" id="23657at2157"/>
<evidence type="ECO:0000313" key="2">
    <source>
        <dbReference type="Proteomes" id="UP000001694"/>
    </source>
</evidence>
<dbReference type="eggNOG" id="arCOG04009">
    <property type="taxonomic scope" value="Archaea"/>
</dbReference>
<evidence type="ECO:0000313" key="1">
    <source>
        <dbReference type="EMBL" id="ACB39967.1"/>
    </source>
</evidence>
<sequence length="134" mass="14725">MVEAVEASIVEYKPAVAVFETPEFGRVAVRLIPIVAEIQRVGEGYNVGLVMKTAVEAERRVYSGLLCSQEIPLRPVPLEDKQIGRVLVRGEDGTVLEAYIEVDRVFVGVGASDRLGRPCVNVVWSYGIRMPPRG</sequence>
<dbReference type="EMBL" id="CP001014">
    <property type="protein sequence ID" value="ACB39967.1"/>
    <property type="molecule type" value="Genomic_DNA"/>
</dbReference>
<proteinExistence type="predicted"/>
<gene>
    <name evidence="1" type="ordered locus">Tneu_1036</name>
</gene>
<name>B1YDV4_PYRNV</name>
<reference evidence="1" key="1">
    <citation type="submission" date="2008-03" db="EMBL/GenBank/DDBJ databases">
        <title>Complete sequence of Thermoproteus neutrophilus V24Sta.</title>
        <authorList>
            <consortium name="US DOE Joint Genome Institute"/>
            <person name="Copeland A."/>
            <person name="Lucas S."/>
            <person name="Lapidus A."/>
            <person name="Glavina del Rio T."/>
            <person name="Dalin E."/>
            <person name="Tice H."/>
            <person name="Bruce D."/>
            <person name="Goodwin L."/>
            <person name="Pitluck S."/>
            <person name="Sims D."/>
            <person name="Brettin T."/>
            <person name="Detter J.C."/>
            <person name="Han C."/>
            <person name="Kuske C.R."/>
            <person name="Schmutz J."/>
            <person name="Larimer F."/>
            <person name="Land M."/>
            <person name="Hauser L."/>
            <person name="Kyrpides N."/>
            <person name="Mikhailova N."/>
            <person name="Biddle J.F."/>
            <person name="Zhang Z."/>
            <person name="Fitz-Gibbon S.T."/>
            <person name="Lowe T.M."/>
            <person name="Saltikov C."/>
            <person name="House C.H."/>
            <person name="Richardson P."/>
        </authorList>
    </citation>
    <scope>NUCLEOTIDE SEQUENCE [LARGE SCALE GENOMIC DNA]</scope>
    <source>
        <strain evidence="1">V24Sta</strain>
    </source>
</reference>
<accession>B1YDV4</accession>
<dbReference type="KEGG" id="tne:Tneu_1036"/>
<dbReference type="GeneID" id="6164860"/>